<gene>
    <name evidence="1" type="ORF">AQUCO_00700942v1</name>
</gene>
<accession>A0A2G5EMG2</accession>
<dbReference type="EMBL" id="KZ305024">
    <property type="protein sequence ID" value="PIA56933.1"/>
    <property type="molecule type" value="Genomic_DNA"/>
</dbReference>
<proteinExistence type="predicted"/>
<evidence type="ECO:0000313" key="2">
    <source>
        <dbReference type="Proteomes" id="UP000230069"/>
    </source>
</evidence>
<name>A0A2G5EMG2_AQUCA</name>
<reference evidence="1 2" key="1">
    <citation type="submission" date="2017-09" db="EMBL/GenBank/DDBJ databases">
        <title>WGS assembly of Aquilegia coerulea Goldsmith.</title>
        <authorList>
            <person name="Hodges S."/>
            <person name="Kramer E."/>
            <person name="Nordborg M."/>
            <person name="Tomkins J."/>
            <person name="Borevitz J."/>
            <person name="Derieg N."/>
            <person name="Yan J."/>
            <person name="Mihaltcheva S."/>
            <person name="Hayes R.D."/>
            <person name="Rokhsar D."/>
        </authorList>
    </citation>
    <scope>NUCLEOTIDE SEQUENCE [LARGE SCALE GENOMIC DNA]</scope>
    <source>
        <strain evidence="2">cv. Goldsmith</strain>
    </source>
</reference>
<evidence type="ECO:0000313" key="1">
    <source>
        <dbReference type="EMBL" id="PIA56933.1"/>
    </source>
</evidence>
<organism evidence="1 2">
    <name type="scientific">Aquilegia coerulea</name>
    <name type="common">Rocky mountain columbine</name>
    <dbReference type="NCBI Taxonomy" id="218851"/>
    <lineage>
        <taxon>Eukaryota</taxon>
        <taxon>Viridiplantae</taxon>
        <taxon>Streptophyta</taxon>
        <taxon>Embryophyta</taxon>
        <taxon>Tracheophyta</taxon>
        <taxon>Spermatophyta</taxon>
        <taxon>Magnoliopsida</taxon>
        <taxon>Ranunculales</taxon>
        <taxon>Ranunculaceae</taxon>
        <taxon>Thalictroideae</taxon>
        <taxon>Aquilegia</taxon>
    </lineage>
</organism>
<dbReference type="AlphaFoldDB" id="A0A2G5EMG2"/>
<keyword evidence="2" id="KW-1185">Reference proteome</keyword>
<dbReference type="InParanoid" id="A0A2G5EMG2"/>
<sequence>MIVKWYNYIQLFDTTSDIEEYRMEREIQFLNWDYHQHIHKLRKVEWNEKYNFLTGTIMNIYTNLERWQGQVQLYK</sequence>
<protein>
    <submittedName>
        <fullName evidence="1">Uncharacterized protein</fullName>
    </submittedName>
</protein>
<dbReference type="Proteomes" id="UP000230069">
    <property type="component" value="Unassembled WGS sequence"/>
</dbReference>